<gene>
    <name evidence="2" type="ORF">METZ01_LOCUS2024</name>
</gene>
<organism evidence="2">
    <name type="scientific">marine metagenome</name>
    <dbReference type="NCBI Taxonomy" id="408172"/>
    <lineage>
        <taxon>unclassified sequences</taxon>
        <taxon>metagenomes</taxon>
        <taxon>ecological metagenomes</taxon>
    </lineage>
</organism>
<dbReference type="EMBL" id="UINC01000107">
    <property type="protein sequence ID" value="SUZ49170.1"/>
    <property type="molecule type" value="Genomic_DNA"/>
</dbReference>
<accession>A0A381N3H4</accession>
<feature type="region of interest" description="Disordered" evidence="1">
    <location>
        <begin position="1"/>
        <end position="25"/>
    </location>
</feature>
<name>A0A381N3H4_9ZZZZ</name>
<proteinExistence type="predicted"/>
<feature type="compositionally biased region" description="Acidic residues" evidence="1">
    <location>
        <begin position="7"/>
        <end position="18"/>
    </location>
</feature>
<feature type="non-terminal residue" evidence="2">
    <location>
        <position position="25"/>
    </location>
</feature>
<evidence type="ECO:0000313" key="2">
    <source>
        <dbReference type="EMBL" id="SUZ49170.1"/>
    </source>
</evidence>
<dbReference type="AlphaFoldDB" id="A0A381N3H4"/>
<protein>
    <submittedName>
        <fullName evidence="2">Uncharacterized protein</fullName>
    </submittedName>
</protein>
<evidence type="ECO:0000256" key="1">
    <source>
        <dbReference type="SAM" id="MobiDB-lite"/>
    </source>
</evidence>
<sequence>MVGFPDTMEEASQFDENDSQGILQS</sequence>
<reference evidence="2" key="1">
    <citation type="submission" date="2018-05" db="EMBL/GenBank/DDBJ databases">
        <authorList>
            <person name="Lanie J.A."/>
            <person name="Ng W.-L."/>
            <person name="Kazmierczak K.M."/>
            <person name="Andrzejewski T.M."/>
            <person name="Davidsen T.M."/>
            <person name="Wayne K.J."/>
            <person name="Tettelin H."/>
            <person name="Glass J.I."/>
            <person name="Rusch D."/>
            <person name="Podicherti R."/>
            <person name="Tsui H.-C.T."/>
            <person name="Winkler M.E."/>
        </authorList>
    </citation>
    <scope>NUCLEOTIDE SEQUENCE</scope>
</reference>